<dbReference type="KEGG" id="acp:A2cp1_4316"/>
<dbReference type="GO" id="GO:0046872">
    <property type="term" value="F:metal ion binding"/>
    <property type="evidence" value="ECO:0007669"/>
    <property type="project" value="UniProtKB-KW"/>
</dbReference>
<dbReference type="PROSITE" id="PS00198">
    <property type="entry name" value="4FE4S_FER_1"/>
    <property type="match status" value="2"/>
</dbReference>
<evidence type="ECO:0000313" key="11">
    <source>
        <dbReference type="Proteomes" id="UP000007089"/>
    </source>
</evidence>
<proteinExistence type="inferred from homology"/>
<dbReference type="SUPFAM" id="SSF54862">
    <property type="entry name" value="4Fe-4S ferredoxins"/>
    <property type="match status" value="2"/>
</dbReference>
<dbReference type="PANTHER" id="PTHR43498">
    <property type="entry name" value="FERREDOXIN:COB-COM HETERODISULFIDE REDUCTASE SUBUNIT A"/>
    <property type="match status" value="1"/>
</dbReference>
<reference evidence="10" key="1">
    <citation type="submission" date="2009-01" db="EMBL/GenBank/DDBJ databases">
        <title>Complete sequence of Anaeromyxobacter dehalogenans 2CP-1.</title>
        <authorList>
            <consortium name="US DOE Joint Genome Institute"/>
            <person name="Lucas S."/>
            <person name="Copeland A."/>
            <person name="Lapidus A."/>
            <person name="Glavina del Rio T."/>
            <person name="Dalin E."/>
            <person name="Tice H."/>
            <person name="Bruce D."/>
            <person name="Goodwin L."/>
            <person name="Pitluck S."/>
            <person name="Saunders E."/>
            <person name="Brettin T."/>
            <person name="Detter J.C."/>
            <person name="Han C."/>
            <person name="Larimer F."/>
            <person name="Land M."/>
            <person name="Hauser L."/>
            <person name="Kyrpides N."/>
            <person name="Ovchinnikova G."/>
            <person name="Beliaev A.S."/>
            <person name="Richardson P."/>
        </authorList>
    </citation>
    <scope>NUCLEOTIDE SEQUENCE</scope>
    <source>
        <strain evidence="10">2CP-1</strain>
    </source>
</reference>
<evidence type="ECO:0000256" key="1">
    <source>
        <dbReference type="ARBA" id="ARBA00001974"/>
    </source>
</evidence>
<comment type="cofactor">
    <cofactor evidence="1">
        <name>FAD</name>
        <dbReference type="ChEBI" id="CHEBI:57692"/>
    </cofactor>
</comment>
<feature type="domain" description="4Fe-4S ferredoxin-type" evidence="9">
    <location>
        <begin position="556"/>
        <end position="585"/>
    </location>
</feature>
<comment type="similarity">
    <text evidence="2">Belongs to the HdrA family.</text>
</comment>
<evidence type="ECO:0000256" key="6">
    <source>
        <dbReference type="ARBA" id="ARBA00023002"/>
    </source>
</evidence>
<dbReference type="Pfam" id="PF12838">
    <property type="entry name" value="Fer4_7"/>
    <property type="match status" value="1"/>
</dbReference>
<evidence type="ECO:0000256" key="2">
    <source>
        <dbReference type="ARBA" id="ARBA00006561"/>
    </source>
</evidence>
<keyword evidence="8" id="KW-0411">Iron-sulfur</keyword>
<dbReference type="InterPro" id="IPR036188">
    <property type="entry name" value="FAD/NAD-bd_sf"/>
</dbReference>
<dbReference type="PANTHER" id="PTHR43498:SF1">
    <property type="entry name" value="COB--COM HETERODISULFIDE REDUCTASE IRON-SULFUR SUBUNIT A"/>
    <property type="match status" value="1"/>
</dbReference>
<evidence type="ECO:0000256" key="5">
    <source>
        <dbReference type="ARBA" id="ARBA00022827"/>
    </source>
</evidence>
<dbReference type="Proteomes" id="UP000007089">
    <property type="component" value="Chromosome"/>
</dbReference>
<dbReference type="HOGENOM" id="CLU_020302_0_0_7"/>
<keyword evidence="3" id="KW-0004">4Fe-4S</keyword>
<keyword evidence="4" id="KW-0479">Metal-binding</keyword>
<keyword evidence="5" id="KW-0274">FAD</keyword>
<feature type="domain" description="4Fe-4S ferredoxin-type" evidence="9">
    <location>
        <begin position="587"/>
        <end position="616"/>
    </location>
</feature>
<dbReference type="Gene3D" id="3.50.50.60">
    <property type="entry name" value="FAD/NAD(P)-binding domain"/>
    <property type="match status" value="1"/>
</dbReference>
<sequence length="632" mass="63922">MASPSRTGLYFCRCGPNLGRAVRLPDLSAPGAFPAAADVAVHDVLCSPEGQAWLAERIRAGGIERVVLGACSPREHEHTFRGVLAGAGRSPWQLHMVNLREQAEWLGGAPADVTARARRLVAAGLARVALQRPLPEGDVEVSADALVVGGGAAGISAALALAQKDRKVVLVERAHALGGLANRLDEVFPELACASCFMEPALDRVLHSDRIEVLTGAEVRRVRGSAGRFTVELVVAPRHVDPAACLGCAEVCGAACPVEVADPSGGEPARKAIHLPYAGCLPHAAVVDRAACPPGCAACAGACPFGAVRLDDAPRSREVEVGAIVIATGLEPGAVEGPEGLVSSWQLERMLHPDGPTGGALRGAGGRTPEAVLLATSAAEADGELALREVLKLAQRVRARLPSARVAVAGGLDRAPQLVGLAAALRREGVELLPGALVEGGVAAADGALEVRLAEPGGGATRRRADLVAIHAPSRGAGGAASLAALLRLAPDRRGFLADGGASPFEPTATRTAGVYVAGAAAGPRSIRDAIRDGAAAAGQVLATLRPGERRALEPLAAEVDAALCGGCGMCVAACPFGAMVIDGADGKATVLAVDCRGCGTCAAACPTGAASARHFTRAQIAAEISALLAGR</sequence>
<accession>B8JBM5</accession>
<dbReference type="GO" id="GO:0051539">
    <property type="term" value="F:4 iron, 4 sulfur cluster binding"/>
    <property type="evidence" value="ECO:0007669"/>
    <property type="project" value="UniProtKB-KW"/>
</dbReference>
<evidence type="ECO:0000256" key="4">
    <source>
        <dbReference type="ARBA" id="ARBA00022723"/>
    </source>
</evidence>
<keyword evidence="5" id="KW-0285">Flavoprotein</keyword>
<evidence type="ECO:0000313" key="10">
    <source>
        <dbReference type="EMBL" id="ACL67633.1"/>
    </source>
</evidence>
<gene>
    <name evidence="10" type="ordered locus">A2cp1_4316</name>
</gene>
<dbReference type="GO" id="GO:0016491">
    <property type="term" value="F:oxidoreductase activity"/>
    <property type="evidence" value="ECO:0007669"/>
    <property type="project" value="UniProtKB-KW"/>
</dbReference>
<dbReference type="PROSITE" id="PS51379">
    <property type="entry name" value="4FE4S_FER_2"/>
    <property type="match status" value="4"/>
</dbReference>
<evidence type="ECO:0000256" key="7">
    <source>
        <dbReference type="ARBA" id="ARBA00023004"/>
    </source>
</evidence>
<dbReference type="EMBL" id="CP001359">
    <property type="protein sequence ID" value="ACL67633.1"/>
    <property type="molecule type" value="Genomic_DNA"/>
</dbReference>
<dbReference type="InterPro" id="IPR017900">
    <property type="entry name" value="4Fe4S_Fe_S_CS"/>
</dbReference>
<protein>
    <submittedName>
        <fullName evidence="10">FAD-dependent pyridine nucleotide-disulphide oxidoreductase</fullName>
    </submittedName>
</protein>
<evidence type="ECO:0000259" key="9">
    <source>
        <dbReference type="PROSITE" id="PS51379"/>
    </source>
</evidence>
<organism evidence="10 11">
    <name type="scientific">Anaeromyxobacter dehalogenans (strain ATCC BAA-258 / DSM 21875 / 2CP-1)</name>
    <dbReference type="NCBI Taxonomy" id="455488"/>
    <lineage>
        <taxon>Bacteria</taxon>
        <taxon>Pseudomonadati</taxon>
        <taxon>Myxococcota</taxon>
        <taxon>Myxococcia</taxon>
        <taxon>Myxococcales</taxon>
        <taxon>Cystobacterineae</taxon>
        <taxon>Anaeromyxobacteraceae</taxon>
        <taxon>Anaeromyxobacter</taxon>
    </lineage>
</organism>
<feature type="domain" description="4Fe-4S ferredoxin-type" evidence="9">
    <location>
        <begin position="236"/>
        <end position="266"/>
    </location>
</feature>
<evidence type="ECO:0000256" key="3">
    <source>
        <dbReference type="ARBA" id="ARBA00022485"/>
    </source>
</evidence>
<feature type="domain" description="4Fe-4S ferredoxin-type" evidence="9">
    <location>
        <begin position="283"/>
        <end position="313"/>
    </location>
</feature>
<dbReference type="Gene3D" id="3.30.70.20">
    <property type="match status" value="2"/>
</dbReference>
<dbReference type="Pfam" id="PF12831">
    <property type="entry name" value="FAD_oxidored"/>
    <property type="match status" value="1"/>
</dbReference>
<keyword evidence="7" id="KW-0408">Iron</keyword>
<dbReference type="SUPFAM" id="SSF51971">
    <property type="entry name" value="Nucleotide-binding domain"/>
    <property type="match status" value="1"/>
</dbReference>
<name>B8JBM5_ANAD2</name>
<keyword evidence="6" id="KW-0560">Oxidoreductase</keyword>
<dbReference type="AlphaFoldDB" id="B8JBM5"/>
<evidence type="ECO:0000256" key="8">
    <source>
        <dbReference type="ARBA" id="ARBA00023014"/>
    </source>
</evidence>
<keyword evidence="11" id="KW-1185">Reference proteome</keyword>
<dbReference type="RefSeq" id="WP_015935333.1">
    <property type="nucleotide sequence ID" value="NC_011891.1"/>
</dbReference>
<dbReference type="InterPro" id="IPR039650">
    <property type="entry name" value="HdrA-like"/>
</dbReference>
<dbReference type="InterPro" id="IPR017896">
    <property type="entry name" value="4Fe4S_Fe-S-bd"/>
</dbReference>